<dbReference type="STRING" id="1220578.FPE01S_08_00140"/>
<organism evidence="2 3">
    <name type="scientific">Flavihumibacter petaseus NBRC 106054</name>
    <dbReference type="NCBI Taxonomy" id="1220578"/>
    <lineage>
        <taxon>Bacteria</taxon>
        <taxon>Pseudomonadati</taxon>
        <taxon>Bacteroidota</taxon>
        <taxon>Chitinophagia</taxon>
        <taxon>Chitinophagales</taxon>
        <taxon>Chitinophagaceae</taxon>
        <taxon>Flavihumibacter</taxon>
    </lineage>
</organism>
<protein>
    <recommendedName>
        <fullName evidence="4">DUF4835 domain-containing protein</fullName>
    </recommendedName>
</protein>
<evidence type="ECO:0000313" key="3">
    <source>
        <dbReference type="Proteomes" id="UP000033121"/>
    </source>
</evidence>
<comment type="caution">
    <text evidence="2">The sequence shown here is derived from an EMBL/GenBank/DDBJ whole genome shotgun (WGS) entry which is preliminary data.</text>
</comment>
<keyword evidence="3" id="KW-1185">Reference proteome</keyword>
<keyword evidence="1" id="KW-0732">Signal</keyword>
<dbReference type="OrthoDB" id="9773381at2"/>
<accession>A0A0E9N790</accession>
<dbReference type="Proteomes" id="UP000033121">
    <property type="component" value="Unassembled WGS sequence"/>
</dbReference>
<dbReference type="RefSeq" id="WP_046371717.1">
    <property type="nucleotide sequence ID" value="NZ_BBWV01000008.1"/>
</dbReference>
<dbReference type="InterPro" id="IPR032274">
    <property type="entry name" value="DUF4835"/>
</dbReference>
<name>A0A0E9N790_9BACT</name>
<dbReference type="AlphaFoldDB" id="A0A0E9N790"/>
<dbReference type="Pfam" id="PF16119">
    <property type="entry name" value="DUF4835"/>
    <property type="match status" value="1"/>
</dbReference>
<evidence type="ECO:0000313" key="2">
    <source>
        <dbReference type="EMBL" id="GAO45694.1"/>
    </source>
</evidence>
<feature type="chain" id="PRO_5002430133" description="DUF4835 domain-containing protein" evidence="1">
    <location>
        <begin position="22"/>
        <end position="307"/>
    </location>
</feature>
<dbReference type="EMBL" id="BBWV01000008">
    <property type="protein sequence ID" value="GAO45694.1"/>
    <property type="molecule type" value="Genomic_DNA"/>
</dbReference>
<proteinExistence type="predicted"/>
<evidence type="ECO:0000256" key="1">
    <source>
        <dbReference type="SAM" id="SignalP"/>
    </source>
</evidence>
<gene>
    <name evidence="2" type="ORF">FPE01S_08_00140</name>
</gene>
<evidence type="ECO:0008006" key="4">
    <source>
        <dbReference type="Google" id="ProtNLM"/>
    </source>
</evidence>
<sequence>MRRLISILLVFALLGINNARSQELQAKVVVNAQQISTKVDRKVFGTLQNALNIFLNNRKWTKETYQPNEKIVCNFLINISNAADNNIYTATLTVQAARPVYNTAYLSPLVNYMDEDLMFRYVEFQQMEFNENRVSGNDPLVSNLTAVLAFYAYIILGIDGDSFSLRGGDPYFVKAQNIVTNAPDSREVGGWKAFDSQRNRYWLMENLTSNRYTLIHDAIYGYFRLGLDQFYEKETEARKAVLTSLQQLNTLNGEAPNSMILPFFFQGRAAELSRMFKKSPPDEKSQALDILSRLDITNSNTYKQELK</sequence>
<reference evidence="2 3" key="1">
    <citation type="submission" date="2015-04" db="EMBL/GenBank/DDBJ databases">
        <title>Whole genome shotgun sequence of Flavihumibacter petaseus NBRC 106054.</title>
        <authorList>
            <person name="Miyazawa S."/>
            <person name="Hosoyama A."/>
            <person name="Hashimoto M."/>
            <person name="Noguchi M."/>
            <person name="Tsuchikane K."/>
            <person name="Ohji S."/>
            <person name="Yamazoe A."/>
            <person name="Ichikawa N."/>
            <person name="Kimura A."/>
            <person name="Fujita N."/>
        </authorList>
    </citation>
    <scope>NUCLEOTIDE SEQUENCE [LARGE SCALE GENOMIC DNA]</scope>
    <source>
        <strain evidence="2 3">NBRC 106054</strain>
    </source>
</reference>
<feature type="signal peptide" evidence="1">
    <location>
        <begin position="1"/>
        <end position="21"/>
    </location>
</feature>